<dbReference type="AlphaFoldDB" id="A0A4Y2BNH0"/>
<proteinExistence type="predicted"/>
<dbReference type="Proteomes" id="UP000499080">
    <property type="component" value="Unassembled WGS sequence"/>
</dbReference>
<sequence>MTRTTPEPIPPLQLSTRHQRSLDRFTGLLWYPWLGWETFPHANNGKVTSPATLNGGYQNRPLNVHNSTDNEVHIQQRIVCGMKIETATDTTPKQKGNLLGGKKHEGYFEPWSDDEDATTSGRIPVGCHVHPTRFVSGGDHYSVLEGRTVAVPMCRVSTLIVVQ</sequence>
<evidence type="ECO:0000313" key="1">
    <source>
        <dbReference type="EMBL" id="GBL93781.1"/>
    </source>
</evidence>
<evidence type="ECO:0000313" key="2">
    <source>
        <dbReference type="Proteomes" id="UP000499080"/>
    </source>
</evidence>
<reference evidence="1 2" key="1">
    <citation type="journal article" date="2019" name="Sci. Rep.">
        <title>Orb-weaving spider Araneus ventricosus genome elucidates the spidroin gene catalogue.</title>
        <authorList>
            <person name="Kono N."/>
            <person name="Nakamura H."/>
            <person name="Ohtoshi R."/>
            <person name="Moran D.A.P."/>
            <person name="Shinohara A."/>
            <person name="Yoshida Y."/>
            <person name="Fujiwara M."/>
            <person name="Mori M."/>
            <person name="Tomita M."/>
            <person name="Arakawa K."/>
        </authorList>
    </citation>
    <scope>NUCLEOTIDE SEQUENCE [LARGE SCALE GENOMIC DNA]</scope>
</reference>
<accession>A0A4Y2BNH0</accession>
<gene>
    <name evidence="1" type="ORF">AVEN_166811_1</name>
</gene>
<keyword evidence="2" id="KW-1185">Reference proteome</keyword>
<organism evidence="1 2">
    <name type="scientific">Araneus ventricosus</name>
    <name type="common">Orbweaver spider</name>
    <name type="synonym">Epeira ventricosa</name>
    <dbReference type="NCBI Taxonomy" id="182803"/>
    <lineage>
        <taxon>Eukaryota</taxon>
        <taxon>Metazoa</taxon>
        <taxon>Ecdysozoa</taxon>
        <taxon>Arthropoda</taxon>
        <taxon>Chelicerata</taxon>
        <taxon>Arachnida</taxon>
        <taxon>Araneae</taxon>
        <taxon>Araneomorphae</taxon>
        <taxon>Entelegynae</taxon>
        <taxon>Araneoidea</taxon>
        <taxon>Araneidae</taxon>
        <taxon>Araneus</taxon>
    </lineage>
</organism>
<protein>
    <submittedName>
        <fullName evidence="1">Uncharacterized protein</fullName>
    </submittedName>
</protein>
<name>A0A4Y2BNH0_ARAVE</name>
<comment type="caution">
    <text evidence="1">The sequence shown here is derived from an EMBL/GenBank/DDBJ whole genome shotgun (WGS) entry which is preliminary data.</text>
</comment>
<dbReference type="EMBL" id="BGPR01000096">
    <property type="protein sequence ID" value="GBL93781.1"/>
    <property type="molecule type" value="Genomic_DNA"/>
</dbReference>